<dbReference type="RefSeq" id="XP_018292599.1">
    <property type="nucleotide sequence ID" value="XM_018435766.1"/>
</dbReference>
<keyword evidence="2" id="KW-1185">Reference proteome</keyword>
<name>A0A167MYS2_PHYB8</name>
<dbReference type="EMBL" id="KV440979">
    <property type="protein sequence ID" value="OAD74559.1"/>
    <property type="molecule type" value="Genomic_DNA"/>
</dbReference>
<gene>
    <name evidence="1" type="ORF">PHYBLDRAFT_167965</name>
</gene>
<dbReference type="PANTHER" id="PTHR46579:SF2">
    <property type="entry name" value="C2H2-TYPE DOMAIN-CONTAINING PROTEIN"/>
    <property type="match status" value="1"/>
</dbReference>
<protein>
    <submittedName>
        <fullName evidence="1">Uncharacterized protein</fullName>
    </submittedName>
</protein>
<evidence type="ECO:0000313" key="2">
    <source>
        <dbReference type="Proteomes" id="UP000077315"/>
    </source>
</evidence>
<dbReference type="InParanoid" id="A0A167MYS2"/>
<dbReference type="PANTHER" id="PTHR46579">
    <property type="entry name" value="F5/8 TYPE C DOMAIN-CONTAINING PROTEIN-RELATED"/>
    <property type="match status" value="1"/>
</dbReference>
<dbReference type="Proteomes" id="UP000077315">
    <property type="component" value="Unassembled WGS sequence"/>
</dbReference>
<dbReference type="GeneID" id="28996672"/>
<reference evidence="2" key="1">
    <citation type="submission" date="2015-06" db="EMBL/GenBank/DDBJ databases">
        <title>Expansion of signal transduction pathways in fungi by whole-genome duplication.</title>
        <authorList>
            <consortium name="DOE Joint Genome Institute"/>
            <person name="Corrochano L.M."/>
            <person name="Kuo A."/>
            <person name="Marcet-Houben M."/>
            <person name="Polaino S."/>
            <person name="Salamov A."/>
            <person name="Villalobos J.M."/>
            <person name="Alvarez M.I."/>
            <person name="Avalos J."/>
            <person name="Benito E.P."/>
            <person name="Benoit I."/>
            <person name="Burger G."/>
            <person name="Camino L.P."/>
            <person name="Canovas D."/>
            <person name="Cerda-Olmedo E."/>
            <person name="Cheng J.-F."/>
            <person name="Dominguez A."/>
            <person name="Elias M."/>
            <person name="Eslava A.P."/>
            <person name="Glaser F."/>
            <person name="Grimwood J."/>
            <person name="Gutierrez G."/>
            <person name="Heitman J."/>
            <person name="Henrissat B."/>
            <person name="Iturriaga E.A."/>
            <person name="Lang B.F."/>
            <person name="Lavin J.L."/>
            <person name="Lee S."/>
            <person name="Li W."/>
            <person name="Lindquist E."/>
            <person name="Lopez-Garcia S."/>
            <person name="Luque E.M."/>
            <person name="Marcos A.T."/>
            <person name="Martin J."/>
            <person name="McCluskey K."/>
            <person name="Medina H.R."/>
            <person name="Miralles-Duran A."/>
            <person name="Miyazaki A."/>
            <person name="Munoz-Torres E."/>
            <person name="Oguiza J.A."/>
            <person name="Ohm R."/>
            <person name="Olmedo M."/>
            <person name="Orejas M."/>
            <person name="Ortiz-Castellanos L."/>
            <person name="Pisabarro A.G."/>
            <person name="Rodriguez-Romero J."/>
            <person name="Ruiz-Herrera J."/>
            <person name="Ruiz-Vazquez R."/>
            <person name="Sanz C."/>
            <person name="Schackwitz W."/>
            <person name="Schmutz J."/>
            <person name="Shahriari M."/>
            <person name="Shelest E."/>
            <person name="Silva-Franco F."/>
            <person name="Soanes D."/>
            <person name="Syed K."/>
            <person name="Tagua V.G."/>
            <person name="Talbot N.J."/>
            <person name="Thon M."/>
            <person name="De vries R.P."/>
            <person name="Wiebenga A."/>
            <person name="Yadav J.S."/>
            <person name="Braun E.L."/>
            <person name="Baker S."/>
            <person name="Garre V."/>
            <person name="Horwitz B."/>
            <person name="Torres-Martinez S."/>
            <person name="Idnurm A."/>
            <person name="Herrera-Estrella A."/>
            <person name="Gabaldon T."/>
            <person name="Grigoriev I.V."/>
        </authorList>
    </citation>
    <scope>NUCLEOTIDE SEQUENCE [LARGE SCALE GENOMIC DNA]</scope>
    <source>
        <strain evidence="2">NRRL 1555(-)</strain>
    </source>
</reference>
<sequence>MPENPVHRFIATFTVLFASRYVVNKGSVVLIEFINELLKIYGQDFQLPESLAGLHKMTGFLSITKGIKRFVSCPNCHCIYEENMSVPPHCVFTNVGACSPCGLRGTIIDPMHNLFLGTPKRMMDRWVNKKMIGAKEFAAMEKIAETMVLPRDYTKLTSKLGKGFPYMKADDWKS</sequence>
<accession>A0A167MYS2</accession>
<dbReference type="VEuPathDB" id="FungiDB:PHYBLDRAFT_167965"/>
<dbReference type="AlphaFoldDB" id="A0A167MYS2"/>
<organism evidence="1 2">
    <name type="scientific">Phycomyces blakesleeanus (strain ATCC 8743b / DSM 1359 / FGSC 10004 / NBRC 33097 / NRRL 1555)</name>
    <dbReference type="NCBI Taxonomy" id="763407"/>
    <lineage>
        <taxon>Eukaryota</taxon>
        <taxon>Fungi</taxon>
        <taxon>Fungi incertae sedis</taxon>
        <taxon>Mucoromycota</taxon>
        <taxon>Mucoromycotina</taxon>
        <taxon>Mucoromycetes</taxon>
        <taxon>Mucorales</taxon>
        <taxon>Phycomycetaceae</taxon>
        <taxon>Phycomyces</taxon>
    </lineage>
</organism>
<evidence type="ECO:0000313" key="1">
    <source>
        <dbReference type="EMBL" id="OAD74559.1"/>
    </source>
</evidence>
<proteinExistence type="predicted"/>